<accession>X1JPF9</accession>
<dbReference type="EMBL" id="BARU01040672">
    <property type="protein sequence ID" value="GAH80154.1"/>
    <property type="molecule type" value="Genomic_DNA"/>
</dbReference>
<evidence type="ECO:0000259" key="1">
    <source>
        <dbReference type="Pfam" id="PF00534"/>
    </source>
</evidence>
<feature type="non-terminal residue" evidence="2">
    <location>
        <position position="1"/>
    </location>
</feature>
<dbReference type="InterPro" id="IPR001296">
    <property type="entry name" value="Glyco_trans_1"/>
</dbReference>
<dbReference type="Gene3D" id="3.40.50.2000">
    <property type="entry name" value="Glycogen Phosphorylase B"/>
    <property type="match status" value="2"/>
</dbReference>
<dbReference type="AlphaFoldDB" id="X1JPF9"/>
<proteinExistence type="predicted"/>
<reference evidence="2" key="1">
    <citation type="journal article" date="2014" name="Front. Microbiol.">
        <title>High frequency of phylogenetically diverse reductive dehalogenase-homologous genes in deep subseafloor sedimentary metagenomes.</title>
        <authorList>
            <person name="Kawai M."/>
            <person name="Futagami T."/>
            <person name="Toyoda A."/>
            <person name="Takaki Y."/>
            <person name="Nishi S."/>
            <person name="Hori S."/>
            <person name="Arai W."/>
            <person name="Tsubouchi T."/>
            <person name="Morono Y."/>
            <person name="Uchiyama I."/>
            <person name="Ito T."/>
            <person name="Fujiyama A."/>
            <person name="Inagaki F."/>
            <person name="Takami H."/>
        </authorList>
    </citation>
    <scope>NUCLEOTIDE SEQUENCE</scope>
    <source>
        <strain evidence="2">Expedition CK06-06</strain>
    </source>
</reference>
<dbReference type="PANTHER" id="PTHR12526:SF630">
    <property type="entry name" value="GLYCOSYLTRANSFERASE"/>
    <property type="match status" value="1"/>
</dbReference>
<sequence>AHLYPRKGLQYLIRAAYLIINRGLDPNHQILSPVFIIVGKGRERARLESLIKKYHLEKNIFLVGAIPDAYKYLKAFDIFVLPSVTEGFPWTILEAMASEVPIIATKVGVIPEILKDRKNALLVEARESKQLAKAIESLIKDSKLKENVIQQARETVEKKFTLKKMINKIEHLL</sequence>
<comment type="caution">
    <text evidence="2">The sequence shown here is derived from an EMBL/GenBank/DDBJ whole genome shotgun (WGS) entry which is preliminary data.</text>
</comment>
<name>X1JPF9_9ZZZZ</name>
<dbReference type="PANTHER" id="PTHR12526">
    <property type="entry name" value="GLYCOSYLTRANSFERASE"/>
    <property type="match status" value="1"/>
</dbReference>
<evidence type="ECO:0000313" key="2">
    <source>
        <dbReference type="EMBL" id="GAH80154.1"/>
    </source>
</evidence>
<protein>
    <recommendedName>
        <fullName evidence="1">Glycosyl transferase family 1 domain-containing protein</fullName>
    </recommendedName>
</protein>
<gene>
    <name evidence="2" type="ORF">S03H2_62844</name>
</gene>
<dbReference type="GO" id="GO:0016757">
    <property type="term" value="F:glycosyltransferase activity"/>
    <property type="evidence" value="ECO:0007669"/>
    <property type="project" value="InterPro"/>
</dbReference>
<feature type="domain" description="Glycosyl transferase family 1" evidence="1">
    <location>
        <begin position="2"/>
        <end position="154"/>
    </location>
</feature>
<dbReference type="SUPFAM" id="SSF53756">
    <property type="entry name" value="UDP-Glycosyltransferase/glycogen phosphorylase"/>
    <property type="match status" value="1"/>
</dbReference>
<dbReference type="Pfam" id="PF00534">
    <property type="entry name" value="Glycos_transf_1"/>
    <property type="match status" value="1"/>
</dbReference>
<organism evidence="2">
    <name type="scientific">marine sediment metagenome</name>
    <dbReference type="NCBI Taxonomy" id="412755"/>
    <lineage>
        <taxon>unclassified sequences</taxon>
        <taxon>metagenomes</taxon>
        <taxon>ecological metagenomes</taxon>
    </lineage>
</organism>